<organism evidence="3">
    <name type="scientific">Picea sitchensis</name>
    <name type="common">Sitka spruce</name>
    <name type="synonym">Pinus sitchensis</name>
    <dbReference type="NCBI Taxonomy" id="3332"/>
    <lineage>
        <taxon>Eukaryota</taxon>
        <taxon>Viridiplantae</taxon>
        <taxon>Streptophyta</taxon>
        <taxon>Embryophyta</taxon>
        <taxon>Tracheophyta</taxon>
        <taxon>Spermatophyta</taxon>
        <taxon>Pinopsida</taxon>
        <taxon>Pinidae</taxon>
        <taxon>Conifers I</taxon>
        <taxon>Pinales</taxon>
        <taxon>Pinaceae</taxon>
        <taxon>Picea</taxon>
    </lineage>
</organism>
<dbReference type="PANTHER" id="PTHR12300:SF117">
    <property type="entry name" value="LP05237P-RELATED"/>
    <property type="match status" value="1"/>
</dbReference>
<dbReference type="OMA" id="VPHDQNM"/>
<dbReference type="InterPro" id="IPR004345">
    <property type="entry name" value="TB2_DP1_HVA22"/>
</dbReference>
<keyword evidence="1" id="KW-1133">Transmembrane helix</keyword>
<name>B8LQE5_PICSI</name>
<reference evidence="3" key="1">
    <citation type="submission" date="2007-06" db="EMBL/GenBank/DDBJ databases">
        <title>Full length cDNA sequences from Sitka Spruce (Picea sitchensis).</title>
        <authorList>
            <person name="Ralph S.G."/>
            <person name="Chun H.E."/>
            <person name="Liao N."/>
            <person name="Ali J."/>
            <person name="Reid K."/>
            <person name="Kolosova N."/>
            <person name="Cooper N."/>
            <person name="Cullis C."/>
            <person name="Jancsik S."/>
            <person name="Moore R."/>
            <person name="Mayo M."/>
            <person name="Wagner S."/>
            <person name="Holt R.A."/>
            <person name="Jones S.J.M."/>
            <person name="Marra M.A."/>
            <person name="Ritland C.E."/>
            <person name="Ritland K."/>
            <person name="Bohlmann J."/>
        </authorList>
    </citation>
    <scope>NUCLEOTIDE SEQUENCE</scope>
    <source>
        <tissue evidence="3">Bark</tissue>
    </source>
</reference>
<dbReference type="AlphaFoldDB" id="B8LQE5"/>
<feature type="transmembrane region" description="Helical" evidence="1">
    <location>
        <begin position="58"/>
        <end position="79"/>
    </location>
</feature>
<accession>B8LQE5</accession>
<dbReference type="EMBL" id="EF678093">
    <property type="protein sequence ID" value="ABR17875.1"/>
    <property type="molecule type" value="mRNA"/>
</dbReference>
<dbReference type="Pfam" id="PF03134">
    <property type="entry name" value="TB2_DP1_HVA22"/>
    <property type="match status" value="1"/>
</dbReference>
<evidence type="ECO:0000313" key="3">
    <source>
        <dbReference type="EMBL" id="ABR17875.1"/>
    </source>
</evidence>
<dbReference type="PANTHER" id="PTHR12300">
    <property type="entry name" value="HVA22-LIKE PROTEINS"/>
    <property type="match status" value="1"/>
</dbReference>
<feature type="transmembrane region" description="Helical" evidence="1">
    <location>
        <begin position="36"/>
        <end position="52"/>
    </location>
</feature>
<keyword evidence="1" id="KW-0472">Membrane</keyword>
<feature type="region of interest" description="Disordered" evidence="2">
    <location>
        <begin position="146"/>
        <end position="222"/>
    </location>
</feature>
<evidence type="ECO:0000256" key="1">
    <source>
        <dbReference type="RuleBase" id="RU362006"/>
    </source>
</evidence>
<keyword evidence="1" id="KW-0812">Transmembrane</keyword>
<dbReference type="GO" id="GO:0016020">
    <property type="term" value="C:membrane"/>
    <property type="evidence" value="ECO:0007669"/>
    <property type="project" value="UniProtKB-SubCell"/>
</dbReference>
<proteinExistence type="evidence at transcript level"/>
<feature type="compositionally biased region" description="Low complexity" evidence="2">
    <location>
        <begin position="190"/>
        <end position="199"/>
    </location>
</feature>
<comment type="similarity">
    <text evidence="1">Belongs to the DP1 family.</text>
</comment>
<comment type="subcellular location">
    <subcellularLocation>
        <location evidence="1">Membrane</location>
        <topology evidence="1">Multi-pass membrane protein</topology>
    </subcellularLocation>
</comment>
<evidence type="ECO:0000256" key="2">
    <source>
        <dbReference type="SAM" id="MobiDB-lite"/>
    </source>
</evidence>
<sequence length="241" mass="27451">MTSFITRGIILLLGYAYPAFECFKIVERNKPEIEQLIFWCQYWIIIAALTVFERVGDAFISWLPMYSEAKLAFIVYLWYPKTKGSTYVYEAFVKPFVTKHETDIDRNLLELKTRAGDMIVLYGRKSTIYIQARFIDILQYVAAQSPRNRPVEPRPTVPAAGPRQDGLTIGSRQAQPPVINHRSTPAAPDSGENTSSASESTEEMEVDPAEAKTGQLVPHDQNMEQVIRMTRSKLKQTRKKA</sequence>
<protein>
    <recommendedName>
        <fullName evidence="1">HVA22-like protein</fullName>
    </recommendedName>
</protein>